<evidence type="ECO:0000256" key="2">
    <source>
        <dbReference type="ARBA" id="ARBA00022980"/>
    </source>
</evidence>
<dbReference type="RefSeq" id="WP_011821709.1">
    <property type="nucleotide sequence ID" value="NC_008818.1"/>
</dbReference>
<dbReference type="PROSITE" id="PS00475">
    <property type="entry name" value="RIBOSOMAL_L15"/>
    <property type="match status" value="1"/>
</dbReference>
<evidence type="ECO:0000259" key="5">
    <source>
        <dbReference type="Pfam" id="PF17135"/>
    </source>
</evidence>
<protein>
    <recommendedName>
        <fullName evidence="4">Large ribosomal subunit protein eL18</fullName>
    </recommendedName>
</protein>
<dbReference type="KEGG" id="hbu:Hbut_0531"/>
<gene>
    <name evidence="4" type="primary">rpl18e</name>
    <name evidence="6" type="ordered locus">Hbut_0531</name>
</gene>
<dbReference type="InterPro" id="IPR000039">
    <property type="entry name" value="Ribosomal_eL18"/>
</dbReference>
<dbReference type="eggNOG" id="arCOG00780">
    <property type="taxonomic scope" value="Archaea"/>
</dbReference>
<dbReference type="PANTHER" id="PTHR10934:SF2">
    <property type="entry name" value="LARGE RIBOSOMAL SUBUNIT PROTEIN EL18"/>
    <property type="match status" value="1"/>
</dbReference>
<dbReference type="SUPFAM" id="SSF52080">
    <property type="entry name" value="Ribosomal proteins L15p and L18e"/>
    <property type="match status" value="1"/>
</dbReference>
<dbReference type="EnsemblBacteria" id="ABM80391">
    <property type="protein sequence ID" value="ABM80391"/>
    <property type="gene ID" value="Hbut_0531"/>
</dbReference>
<reference evidence="6 7" key="1">
    <citation type="journal article" date="2007" name="Archaea">
        <title>The genome of Hyperthermus butylicus: a sulfur-reducing, peptide fermenting, neutrophilic Crenarchaeote growing up to 108 degrees C.</title>
        <authorList>
            <person name="Brugger K."/>
            <person name="Chen L."/>
            <person name="Stark M."/>
            <person name="Zibat A."/>
            <person name="Redder P."/>
            <person name="Ruepp A."/>
            <person name="Awayez M."/>
            <person name="She Q."/>
            <person name="Garrett R.A."/>
            <person name="Klenk H.P."/>
        </authorList>
    </citation>
    <scope>NUCLEOTIDE SEQUENCE [LARGE SCALE GENOMIC DNA]</scope>
    <source>
        <strain evidence="7">DSM 5456 / JCM 9403 / PLM1-5</strain>
    </source>
</reference>
<dbReference type="GeneID" id="4782403"/>
<dbReference type="InterPro" id="IPR001196">
    <property type="entry name" value="Ribosomal_uL15_CS"/>
</dbReference>
<dbReference type="InterPro" id="IPR036227">
    <property type="entry name" value="Ribosomal_uL15/eL18_sf"/>
</dbReference>
<comment type="similarity">
    <text evidence="1 4">Belongs to the eukaryotic ribosomal protein eL18 family.</text>
</comment>
<dbReference type="HOGENOM" id="CLU_146465_0_0_2"/>
<dbReference type="InterPro" id="IPR022947">
    <property type="entry name" value="Ribosomal_eL18_arc"/>
</dbReference>
<dbReference type="Pfam" id="PF17135">
    <property type="entry name" value="Ribosomal_L18"/>
    <property type="match status" value="1"/>
</dbReference>
<dbReference type="GO" id="GO:0022625">
    <property type="term" value="C:cytosolic large ribosomal subunit"/>
    <property type="evidence" value="ECO:0007669"/>
    <property type="project" value="TreeGrafter"/>
</dbReference>
<organism evidence="6 7">
    <name type="scientific">Hyperthermus butylicus (strain DSM 5456 / JCM 9403 / PLM1-5)</name>
    <dbReference type="NCBI Taxonomy" id="415426"/>
    <lineage>
        <taxon>Archaea</taxon>
        <taxon>Thermoproteota</taxon>
        <taxon>Thermoprotei</taxon>
        <taxon>Desulfurococcales</taxon>
        <taxon>Pyrodictiaceae</taxon>
        <taxon>Hyperthermus</taxon>
    </lineage>
</organism>
<proteinExistence type="inferred from homology"/>
<evidence type="ECO:0000256" key="1">
    <source>
        <dbReference type="ARBA" id="ARBA00006815"/>
    </source>
</evidence>
<evidence type="ECO:0000256" key="4">
    <source>
        <dbReference type="HAMAP-Rule" id="MF_00329"/>
    </source>
</evidence>
<sequence>MQTTKRTGPTNILVRMTIRKLRSAAHRNKAPIWRYVAELIERPRRLRIVVNVSKINRYTEPGDVVVVPGKVLGAGSIDHPVTVAALGFSEEAARKIVSAGGRIMHILQLIEENPRGSKVKIII</sequence>
<evidence type="ECO:0000313" key="6">
    <source>
        <dbReference type="EMBL" id="ABM80391.1"/>
    </source>
</evidence>
<dbReference type="Proteomes" id="UP000002593">
    <property type="component" value="Chromosome"/>
</dbReference>
<dbReference type="InterPro" id="IPR021131">
    <property type="entry name" value="Ribosomal_uL15/eL18"/>
</dbReference>
<dbReference type="HAMAP" id="MF_00329">
    <property type="entry name" value="Ribosomal_eL18"/>
    <property type="match status" value="1"/>
</dbReference>
<dbReference type="GO" id="GO:0003735">
    <property type="term" value="F:structural constituent of ribosome"/>
    <property type="evidence" value="ECO:0007669"/>
    <property type="project" value="InterPro"/>
</dbReference>
<keyword evidence="3 4" id="KW-0687">Ribonucleoprotein</keyword>
<dbReference type="STRING" id="415426.Hbut_0531"/>
<keyword evidence="7" id="KW-1185">Reference proteome</keyword>
<dbReference type="GO" id="GO:0006412">
    <property type="term" value="P:translation"/>
    <property type="evidence" value="ECO:0007669"/>
    <property type="project" value="UniProtKB-UniRule"/>
</dbReference>
<name>A2BK80_HYPBU</name>
<feature type="domain" description="Large ribosomal subunit protein uL15/eL18" evidence="5">
    <location>
        <begin position="9"/>
        <end position="120"/>
    </location>
</feature>
<dbReference type="NCBIfam" id="NF003079">
    <property type="entry name" value="PRK04005.1"/>
    <property type="match status" value="1"/>
</dbReference>
<dbReference type="AlphaFoldDB" id="A2BK80"/>
<dbReference type="Gene3D" id="3.100.10.10">
    <property type="match status" value="1"/>
</dbReference>
<keyword evidence="2 4" id="KW-0689">Ribosomal protein</keyword>
<dbReference type="PANTHER" id="PTHR10934">
    <property type="entry name" value="60S RIBOSOMAL PROTEIN L18"/>
    <property type="match status" value="1"/>
</dbReference>
<accession>A2BK80</accession>
<evidence type="ECO:0000256" key="3">
    <source>
        <dbReference type="ARBA" id="ARBA00023274"/>
    </source>
</evidence>
<dbReference type="GO" id="GO:0003723">
    <property type="term" value="F:RNA binding"/>
    <property type="evidence" value="ECO:0007669"/>
    <property type="project" value="TreeGrafter"/>
</dbReference>
<dbReference type="EMBL" id="CP000493">
    <property type="protein sequence ID" value="ABM80391.1"/>
    <property type="molecule type" value="Genomic_DNA"/>
</dbReference>
<evidence type="ECO:0000313" key="7">
    <source>
        <dbReference type="Proteomes" id="UP000002593"/>
    </source>
</evidence>